<feature type="domain" description="ABC transporter" evidence="5">
    <location>
        <begin position="20"/>
        <end position="244"/>
    </location>
</feature>
<dbReference type="InterPro" id="IPR050763">
    <property type="entry name" value="ABC_transporter_ATP-binding"/>
</dbReference>
<dbReference type="Pfam" id="PF00005">
    <property type="entry name" value="ABC_tran"/>
    <property type="match status" value="1"/>
</dbReference>
<evidence type="ECO:0000313" key="6">
    <source>
        <dbReference type="EMBL" id="KXA92615.1"/>
    </source>
</evidence>
<keyword evidence="4" id="KW-0067">ATP-binding</keyword>
<dbReference type="PANTHER" id="PTHR42711:SF5">
    <property type="entry name" value="ABC TRANSPORTER ATP-BINDING PROTEIN NATA"/>
    <property type="match status" value="1"/>
</dbReference>
<dbReference type="PANTHER" id="PTHR42711">
    <property type="entry name" value="ABC TRANSPORTER ATP-BINDING PROTEIN"/>
    <property type="match status" value="1"/>
</dbReference>
<dbReference type="AlphaFoldDB" id="A0A133UEM0"/>
<dbReference type="InterPro" id="IPR027417">
    <property type="entry name" value="P-loop_NTPase"/>
</dbReference>
<protein>
    <submittedName>
        <fullName evidence="6">ABC transporter</fullName>
    </submittedName>
</protein>
<accession>A0A133UEM0</accession>
<dbReference type="CDD" id="cd03230">
    <property type="entry name" value="ABC_DR_subfamily_A"/>
    <property type="match status" value="1"/>
</dbReference>
<dbReference type="SMART" id="SM00382">
    <property type="entry name" value="AAA"/>
    <property type="match status" value="1"/>
</dbReference>
<sequence length="305" mass="34908">MHRDKNLHPLLLLGECLGVIELDSLTKYYGDIRGIEDLSFEVEKGEIFGYLGPNGAGKTTTIRTLLGFLKPTGGKARVLGKDIEKDIVEIKQDVGYIPGDLSLYGNLTGDEFLNYFASLRPSDSSLREDLLETFEVPLDRKIEGFSRGMRQKLAIVQAFMHDPELVIMDEPTAGLDPLMQQKLYEFLRVEKQKGRTLFFSSHILSEVDKICDRGGIIREGRLVALEGIESLKNKRGKIVRVKIEGDPEDFDGPEDMRVEDGRWIRFVVREDINCWIEKLSKFNVLDLEVHNFSLEDIFMHYYEEE</sequence>
<dbReference type="EMBL" id="LHXP01000055">
    <property type="protein sequence ID" value="KXA92615.1"/>
    <property type="molecule type" value="Genomic_DNA"/>
</dbReference>
<keyword evidence="2" id="KW-0813">Transport</keyword>
<evidence type="ECO:0000256" key="1">
    <source>
        <dbReference type="ARBA" id="ARBA00005417"/>
    </source>
</evidence>
<dbReference type="GO" id="GO:0005524">
    <property type="term" value="F:ATP binding"/>
    <property type="evidence" value="ECO:0007669"/>
    <property type="project" value="UniProtKB-KW"/>
</dbReference>
<dbReference type="GO" id="GO:0016887">
    <property type="term" value="F:ATP hydrolysis activity"/>
    <property type="evidence" value="ECO:0007669"/>
    <property type="project" value="InterPro"/>
</dbReference>
<keyword evidence="7" id="KW-1185">Reference proteome</keyword>
<reference evidence="6 7" key="1">
    <citation type="journal article" date="2016" name="Sci. Rep.">
        <title>Metabolic traits of an uncultured archaeal lineage -MSBL1- from brine pools of the Red Sea.</title>
        <authorList>
            <person name="Mwirichia R."/>
            <person name="Alam I."/>
            <person name="Rashid M."/>
            <person name="Vinu M."/>
            <person name="Ba-Alawi W."/>
            <person name="Anthony Kamau A."/>
            <person name="Kamanda Ngugi D."/>
            <person name="Goker M."/>
            <person name="Klenk H.P."/>
            <person name="Bajic V."/>
            <person name="Stingl U."/>
        </authorList>
    </citation>
    <scope>NUCLEOTIDE SEQUENCE [LARGE SCALE GENOMIC DNA]</scope>
    <source>
        <strain evidence="6">SCGC-AAA259E22</strain>
    </source>
</reference>
<dbReference type="InterPro" id="IPR003593">
    <property type="entry name" value="AAA+_ATPase"/>
</dbReference>
<evidence type="ECO:0000313" key="7">
    <source>
        <dbReference type="Proteomes" id="UP000070657"/>
    </source>
</evidence>
<dbReference type="Proteomes" id="UP000070657">
    <property type="component" value="Unassembled WGS sequence"/>
</dbReference>
<comment type="similarity">
    <text evidence="1">Belongs to the ABC transporter superfamily.</text>
</comment>
<dbReference type="PATRIC" id="fig|1698265.3.peg.845"/>
<organism evidence="6 7">
    <name type="scientific">candidate division MSBL1 archaeon SCGC-AAA259E22</name>
    <dbReference type="NCBI Taxonomy" id="1698265"/>
    <lineage>
        <taxon>Archaea</taxon>
        <taxon>Methanobacteriati</taxon>
        <taxon>Methanobacteriota</taxon>
        <taxon>candidate division MSBL1</taxon>
    </lineage>
</organism>
<comment type="caution">
    <text evidence="6">The sequence shown here is derived from an EMBL/GenBank/DDBJ whole genome shotgun (WGS) entry which is preliminary data.</text>
</comment>
<gene>
    <name evidence="6" type="ORF">AKJ66_03840</name>
</gene>
<name>A0A133UEM0_9EURY</name>
<evidence type="ECO:0000259" key="5">
    <source>
        <dbReference type="PROSITE" id="PS50893"/>
    </source>
</evidence>
<keyword evidence="3" id="KW-0547">Nucleotide-binding</keyword>
<evidence type="ECO:0000256" key="2">
    <source>
        <dbReference type="ARBA" id="ARBA00022448"/>
    </source>
</evidence>
<dbReference type="Gene3D" id="3.40.50.300">
    <property type="entry name" value="P-loop containing nucleotide triphosphate hydrolases"/>
    <property type="match status" value="1"/>
</dbReference>
<evidence type="ECO:0000256" key="3">
    <source>
        <dbReference type="ARBA" id="ARBA00022741"/>
    </source>
</evidence>
<evidence type="ECO:0000256" key="4">
    <source>
        <dbReference type="ARBA" id="ARBA00022840"/>
    </source>
</evidence>
<proteinExistence type="inferred from homology"/>
<dbReference type="InterPro" id="IPR003439">
    <property type="entry name" value="ABC_transporter-like_ATP-bd"/>
</dbReference>
<dbReference type="SUPFAM" id="SSF52540">
    <property type="entry name" value="P-loop containing nucleoside triphosphate hydrolases"/>
    <property type="match status" value="1"/>
</dbReference>
<dbReference type="PROSITE" id="PS50893">
    <property type="entry name" value="ABC_TRANSPORTER_2"/>
    <property type="match status" value="1"/>
</dbReference>